<dbReference type="AlphaFoldDB" id="A0A813FKV1"/>
<keyword evidence="2" id="KW-1185">Reference proteome</keyword>
<dbReference type="PANTHER" id="PTHR35609:SF1">
    <property type="entry name" value="MACRO DOMAIN-CONTAINING PROTEIN"/>
    <property type="match status" value="1"/>
</dbReference>
<feature type="non-terminal residue" evidence="1">
    <location>
        <position position="292"/>
    </location>
</feature>
<comment type="caution">
    <text evidence="1">The sequence shown here is derived from an EMBL/GenBank/DDBJ whole genome shotgun (WGS) entry which is preliminary data.</text>
</comment>
<accession>A0A813FKV1</accession>
<proteinExistence type="predicted"/>
<organism evidence="1 2">
    <name type="scientific">Polarella glacialis</name>
    <name type="common">Dinoflagellate</name>
    <dbReference type="NCBI Taxonomy" id="89957"/>
    <lineage>
        <taxon>Eukaryota</taxon>
        <taxon>Sar</taxon>
        <taxon>Alveolata</taxon>
        <taxon>Dinophyceae</taxon>
        <taxon>Suessiales</taxon>
        <taxon>Suessiaceae</taxon>
        <taxon>Polarella</taxon>
    </lineage>
</organism>
<name>A0A813FKV1_POLGL</name>
<feature type="non-terminal residue" evidence="1">
    <location>
        <position position="1"/>
    </location>
</feature>
<sequence>VSSMFNCLQMKEPNDTPEDGVTCYAAENTQGSACSIACPAATVFRNYFVNDTGQGHGHQVNLLEDVAELVGNGKQGYWFMKNGFCLPRPPSKIGELSQRLAKDVNLADDVSAAVKVGVHWDTQALDPDEDVSQNVCQVLCSALPVALTKHTSAADWAPFATALLTGAYDATLSVAAVLAAQRGKRVKVFLTAVGAGSLGNRQSWILHAIDRVLTAHASEPLDVTVVHFSTIDKYKVLEAHRVPPSQRVRRTLTDKVLDLQEEVGTFPRKVRRPSKGPSVHTGKDDDYLMLTK</sequence>
<evidence type="ECO:0000313" key="2">
    <source>
        <dbReference type="Proteomes" id="UP000654075"/>
    </source>
</evidence>
<dbReference type="EMBL" id="CAJNNV010025504">
    <property type="protein sequence ID" value="CAE8614798.1"/>
    <property type="molecule type" value="Genomic_DNA"/>
</dbReference>
<protein>
    <submittedName>
        <fullName evidence="1">Uncharacterized protein</fullName>
    </submittedName>
</protein>
<dbReference type="Proteomes" id="UP000654075">
    <property type="component" value="Unassembled WGS sequence"/>
</dbReference>
<evidence type="ECO:0000313" key="1">
    <source>
        <dbReference type="EMBL" id="CAE8614798.1"/>
    </source>
</evidence>
<gene>
    <name evidence="1" type="ORF">PGLA1383_LOCUS32519</name>
</gene>
<dbReference type="OrthoDB" id="5207264at2759"/>
<reference evidence="1" key="1">
    <citation type="submission" date="2021-02" db="EMBL/GenBank/DDBJ databases">
        <authorList>
            <person name="Dougan E. K."/>
            <person name="Rhodes N."/>
            <person name="Thang M."/>
            <person name="Chan C."/>
        </authorList>
    </citation>
    <scope>NUCLEOTIDE SEQUENCE</scope>
</reference>
<dbReference type="PANTHER" id="PTHR35609">
    <property type="entry name" value="MACRO DOMAIN-CONTAINING PROTEIN"/>
    <property type="match status" value="1"/>
</dbReference>